<accession>A0A917HXJ6</accession>
<dbReference type="Gene3D" id="3.40.30.10">
    <property type="entry name" value="Glutaredoxin"/>
    <property type="match status" value="1"/>
</dbReference>
<dbReference type="InterPro" id="IPR036249">
    <property type="entry name" value="Thioredoxin-like_sf"/>
</dbReference>
<keyword evidence="1" id="KW-0676">Redox-active center</keyword>
<keyword evidence="4" id="KW-1185">Reference proteome</keyword>
<dbReference type="InterPro" id="IPR013766">
    <property type="entry name" value="Thioredoxin_domain"/>
</dbReference>
<feature type="domain" description="Thioredoxin" evidence="2">
    <location>
        <begin position="115"/>
        <end position="259"/>
    </location>
</feature>
<name>A0A917HXJ6_9FLAO</name>
<dbReference type="PANTHER" id="PTHR42852:SF13">
    <property type="entry name" value="PROTEIN DIPZ"/>
    <property type="match status" value="1"/>
</dbReference>
<dbReference type="AlphaFoldDB" id="A0A917HXJ6"/>
<dbReference type="GO" id="GO:0016491">
    <property type="term" value="F:oxidoreductase activity"/>
    <property type="evidence" value="ECO:0007669"/>
    <property type="project" value="InterPro"/>
</dbReference>
<dbReference type="InterPro" id="IPR017937">
    <property type="entry name" value="Thioredoxin_CS"/>
</dbReference>
<reference evidence="3" key="1">
    <citation type="journal article" date="2014" name="Int. J. Syst. Evol. Microbiol.">
        <title>Complete genome sequence of Corynebacterium casei LMG S-19264T (=DSM 44701T), isolated from a smear-ripened cheese.</title>
        <authorList>
            <consortium name="US DOE Joint Genome Institute (JGI-PGF)"/>
            <person name="Walter F."/>
            <person name="Albersmeier A."/>
            <person name="Kalinowski J."/>
            <person name="Ruckert C."/>
        </authorList>
    </citation>
    <scope>NUCLEOTIDE SEQUENCE</scope>
    <source>
        <strain evidence="3">CGMCC 1.15763</strain>
    </source>
</reference>
<evidence type="ECO:0000313" key="4">
    <source>
        <dbReference type="Proteomes" id="UP000633278"/>
    </source>
</evidence>
<protein>
    <recommendedName>
        <fullName evidence="2">Thioredoxin domain-containing protein</fullName>
    </recommendedName>
</protein>
<evidence type="ECO:0000259" key="2">
    <source>
        <dbReference type="PROSITE" id="PS51352"/>
    </source>
</evidence>
<dbReference type="EMBL" id="BMJW01000001">
    <property type="protein sequence ID" value="GGG96762.1"/>
    <property type="molecule type" value="Genomic_DNA"/>
</dbReference>
<dbReference type="RefSeq" id="WP_188598480.1">
    <property type="nucleotide sequence ID" value="NZ_BMJW01000001.1"/>
</dbReference>
<proteinExistence type="predicted"/>
<dbReference type="InterPro" id="IPR000866">
    <property type="entry name" value="AhpC/TSA"/>
</dbReference>
<dbReference type="Pfam" id="PF00578">
    <property type="entry name" value="AhpC-TSA"/>
    <property type="match status" value="1"/>
</dbReference>
<dbReference type="PROSITE" id="PS51352">
    <property type="entry name" value="THIOREDOXIN_2"/>
    <property type="match status" value="1"/>
</dbReference>
<dbReference type="PANTHER" id="PTHR42852">
    <property type="entry name" value="THIOL:DISULFIDE INTERCHANGE PROTEIN DSBE"/>
    <property type="match status" value="1"/>
</dbReference>
<dbReference type="Proteomes" id="UP000633278">
    <property type="component" value="Unassembled WGS sequence"/>
</dbReference>
<sequence length="262" mass="29976">MKKYLLLIFLAISCLGQSISQTKKSLDPIFIVNKKIVSKDKISEYIKKGQIKGMKNSVSDEEYAELKKALGSKLGEKEFIAIIEIYTPAELKKQKKNPKIQEVKKELAETDEFYLHINDKAADFKATMIDGQSIQLADLKGKVVMLNFWATWCGPCLREFYEIPEKILSKFKGQEFVFIPVAVNEGRKIVQKKMTYLKEKGIDFNAGYDPKGHIWNMYATGAIPKNFIIDQDGIIQYISRGNNENNVRNLAIEIEKLLQKKP</sequence>
<organism evidence="3 4">
    <name type="scientific">Polaribacter pacificus</name>
    <dbReference type="NCBI Taxonomy" id="1775173"/>
    <lineage>
        <taxon>Bacteria</taxon>
        <taxon>Pseudomonadati</taxon>
        <taxon>Bacteroidota</taxon>
        <taxon>Flavobacteriia</taxon>
        <taxon>Flavobacteriales</taxon>
        <taxon>Flavobacteriaceae</taxon>
    </lineage>
</organism>
<dbReference type="SUPFAM" id="SSF52833">
    <property type="entry name" value="Thioredoxin-like"/>
    <property type="match status" value="1"/>
</dbReference>
<reference evidence="3" key="2">
    <citation type="submission" date="2020-09" db="EMBL/GenBank/DDBJ databases">
        <authorList>
            <person name="Sun Q."/>
            <person name="Zhou Y."/>
        </authorList>
    </citation>
    <scope>NUCLEOTIDE SEQUENCE</scope>
    <source>
        <strain evidence="3">CGMCC 1.15763</strain>
    </source>
</reference>
<comment type="caution">
    <text evidence="3">The sequence shown here is derived from an EMBL/GenBank/DDBJ whole genome shotgun (WGS) entry which is preliminary data.</text>
</comment>
<gene>
    <name evidence="3" type="ORF">GCM10011416_13290</name>
</gene>
<evidence type="ECO:0000256" key="1">
    <source>
        <dbReference type="ARBA" id="ARBA00023284"/>
    </source>
</evidence>
<dbReference type="PROSITE" id="PS00194">
    <property type="entry name" value="THIOREDOXIN_1"/>
    <property type="match status" value="1"/>
</dbReference>
<dbReference type="GO" id="GO:0016209">
    <property type="term" value="F:antioxidant activity"/>
    <property type="evidence" value="ECO:0007669"/>
    <property type="project" value="InterPro"/>
</dbReference>
<dbReference type="InterPro" id="IPR050553">
    <property type="entry name" value="Thioredoxin_ResA/DsbE_sf"/>
</dbReference>
<evidence type="ECO:0000313" key="3">
    <source>
        <dbReference type="EMBL" id="GGG96762.1"/>
    </source>
</evidence>
<dbReference type="CDD" id="cd02966">
    <property type="entry name" value="TlpA_like_family"/>
    <property type="match status" value="1"/>
</dbReference>